<dbReference type="Proteomes" id="UP000596742">
    <property type="component" value="Unassembled WGS sequence"/>
</dbReference>
<accession>A0A8B6DQQ4</accession>
<evidence type="ECO:0000313" key="2">
    <source>
        <dbReference type="Proteomes" id="UP000596742"/>
    </source>
</evidence>
<reference evidence="1" key="1">
    <citation type="submission" date="2018-11" db="EMBL/GenBank/DDBJ databases">
        <authorList>
            <person name="Alioto T."/>
            <person name="Alioto T."/>
        </authorList>
    </citation>
    <scope>NUCLEOTIDE SEQUENCE</scope>
</reference>
<dbReference type="PANTHER" id="PTHR47018">
    <property type="entry name" value="CXC DOMAIN-CONTAINING PROTEIN-RELATED"/>
    <property type="match status" value="1"/>
</dbReference>
<proteinExistence type="predicted"/>
<dbReference type="EMBL" id="UYJE01003791">
    <property type="protein sequence ID" value="VDI22411.1"/>
    <property type="molecule type" value="Genomic_DNA"/>
</dbReference>
<sequence length="301" mass="34093">MEQEFSLFQHVTTQMNGQQRLDFQLTSIQGGRVTESLPDSYAVVKPAVLKTNVPVIPVTDSTCKGCTGDLHEAVQNEYRWLETVSNSKEYDIEERTLVSWGAYHAEHEPIKDFEPCVSALLPLFEEEAKSVAMIKHSFDVIKTSVEALNPAIDHAHEQNNAVIKSDGGAVGLTENPVALRRWMIAGPEMARLTKEFESTVSDFEVEEDEHHHENKTSVQKSFLKDIWSMVEVMNELGNPFMEDSQDLLVLDTKDIAPTSVVDTIRKIEKIVLKFKPKMKPKHLREELVQNSNSKQHGCNEY</sequence>
<protein>
    <submittedName>
        <fullName evidence="1">Uncharacterized protein</fullName>
    </submittedName>
</protein>
<comment type="caution">
    <text evidence="1">The sequence shown here is derived from an EMBL/GenBank/DDBJ whole genome shotgun (WGS) entry which is preliminary data.</text>
</comment>
<name>A0A8B6DQQ4_MYTGA</name>
<dbReference type="AlphaFoldDB" id="A0A8B6DQQ4"/>
<keyword evidence="2" id="KW-1185">Reference proteome</keyword>
<evidence type="ECO:0000313" key="1">
    <source>
        <dbReference type="EMBL" id="VDI22411.1"/>
    </source>
</evidence>
<gene>
    <name evidence="1" type="ORF">MGAL_10B048853</name>
</gene>
<organism evidence="1 2">
    <name type="scientific">Mytilus galloprovincialis</name>
    <name type="common">Mediterranean mussel</name>
    <dbReference type="NCBI Taxonomy" id="29158"/>
    <lineage>
        <taxon>Eukaryota</taxon>
        <taxon>Metazoa</taxon>
        <taxon>Spiralia</taxon>
        <taxon>Lophotrochozoa</taxon>
        <taxon>Mollusca</taxon>
        <taxon>Bivalvia</taxon>
        <taxon>Autobranchia</taxon>
        <taxon>Pteriomorphia</taxon>
        <taxon>Mytilida</taxon>
        <taxon>Mytiloidea</taxon>
        <taxon>Mytilidae</taxon>
        <taxon>Mytilinae</taxon>
        <taxon>Mytilus</taxon>
    </lineage>
</organism>
<dbReference type="OrthoDB" id="7387685at2759"/>